<feature type="binding site" evidence="8">
    <location>
        <position position="570"/>
    </location>
    <ligand>
        <name>Fe cation</name>
        <dbReference type="ChEBI" id="CHEBI:24875"/>
    </ligand>
</feature>
<feature type="binding site" evidence="8">
    <location>
        <position position="567"/>
    </location>
    <ligand>
        <name>Ni(2+)</name>
        <dbReference type="ChEBI" id="CHEBI:49786"/>
    </ligand>
</feature>
<dbReference type="OrthoDB" id="9761717at2"/>
<evidence type="ECO:0000256" key="5">
    <source>
        <dbReference type="ARBA" id="ARBA00022596"/>
    </source>
</evidence>
<keyword evidence="8" id="KW-0460">Magnesium</keyword>
<keyword evidence="5 8" id="KW-0533">Nickel</keyword>
<gene>
    <name evidence="10" type="ORF">C7438_0157</name>
</gene>
<feature type="binding site" evidence="8">
    <location>
        <position position="573"/>
    </location>
    <ligand>
        <name>Mg(2+)</name>
        <dbReference type="ChEBI" id="CHEBI:18420"/>
    </ligand>
</feature>
<comment type="caution">
    <text evidence="10">The sequence shown here is derived from an EMBL/GenBank/DDBJ whole genome shotgun (WGS) entry which is preliminary data.</text>
</comment>
<dbReference type="InterPro" id="IPR029014">
    <property type="entry name" value="NiFe-Hase_large"/>
</dbReference>
<evidence type="ECO:0000256" key="4">
    <source>
        <dbReference type="ARBA" id="ARBA00011771"/>
    </source>
</evidence>
<dbReference type="InterPro" id="IPR018194">
    <property type="entry name" value="Ni-dep_hyd_lsu_Ni_BS"/>
</dbReference>
<evidence type="ECO:0000256" key="2">
    <source>
        <dbReference type="ARBA" id="ARBA00004196"/>
    </source>
</evidence>
<evidence type="ECO:0000256" key="8">
    <source>
        <dbReference type="PIRSR" id="PIRSR601501-1"/>
    </source>
</evidence>
<evidence type="ECO:0000256" key="1">
    <source>
        <dbReference type="ARBA" id="ARBA00001967"/>
    </source>
</evidence>
<comment type="cofactor">
    <cofactor evidence="8">
        <name>Fe cation</name>
        <dbReference type="ChEBI" id="CHEBI:24875"/>
    </cofactor>
</comment>
<feature type="binding site" evidence="8">
    <location>
        <position position="65"/>
    </location>
    <ligand>
        <name>Fe cation</name>
        <dbReference type="ChEBI" id="CHEBI:24875"/>
    </ligand>
</feature>
<keyword evidence="8" id="KW-0408">Iron</keyword>
<evidence type="ECO:0000256" key="7">
    <source>
        <dbReference type="ARBA" id="ARBA00023002"/>
    </source>
</evidence>
<comment type="subcellular location">
    <subcellularLocation>
        <location evidence="2">Cell envelope</location>
    </subcellularLocation>
</comment>
<dbReference type="PROSITE" id="PS00508">
    <property type="entry name" value="NI_HGENASE_L_2"/>
    <property type="match status" value="1"/>
</dbReference>
<dbReference type="GO" id="GO:0030313">
    <property type="term" value="C:cell envelope"/>
    <property type="evidence" value="ECO:0007669"/>
    <property type="project" value="UniProtKB-SubCell"/>
</dbReference>
<keyword evidence="11" id="KW-1185">Reference proteome</keyword>
<evidence type="ECO:0000313" key="10">
    <source>
        <dbReference type="EMBL" id="RKQ88524.1"/>
    </source>
</evidence>
<name>A0A660L5P1_9BACL</name>
<dbReference type="InterPro" id="IPR001501">
    <property type="entry name" value="Ni-dep_hyd_lsu"/>
</dbReference>
<dbReference type="SUPFAM" id="SSF56762">
    <property type="entry name" value="HydB/Nqo4-like"/>
    <property type="match status" value="1"/>
</dbReference>
<dbReference type="AlphaFoldDB" id="A0A660L5P1"/>
<feature type="binding site" evidence="8">
    <location>
        <position position="65"/>
    </location>
    <ligand>
        <name>Ni(2+)</name>
        <dbReference type="ChEBI" id="CHEBI:49786"/>
    </ligand>
</feature>
<evidence type="ECO:0000256" key="3">
    <source>
        <dbReference type="ARBA" id="ARBA00009292"/>
    </source>
</evidence>
<evidence type="ECO:0000313" key="11">
    <source>
        <dbReference type="Proteomes" id="UP000267019"/>
    </source>
</evidence>
<protein>
    <submittedName>
        <fullName evidence="10">Hydrogenase large subunit</fullName>
    </submittedName>
</protein>
<dbReference type="Pfam" id="PF00374">
    <property type="entry name" value="NiFeSe_Hases"/>
    <property type="match status" value="1"/>
</dbReference>
<comment type="cofactor">
    <cofactor evidence="1 8">
        <name>Ni(2+)</name>
        <dbReference type="ChEBI" id="CHEBI:49786"/>
    </cofactor>
</comment>
<sequence>MANRLVVDPITRIEGHLRIEAELDGSGRISKAYSSGTAVRGIELIVQGRDPRDLWAFTQRICGVCTTVHALASVRAVENALGIKIPLNANLIRNIMYGAQMAHDHTVHFYQLHALDWVNVVSAAQADPVKASEIAQNYAPWSNWPKTSPAYFKDILAKLKKVIDSGQLGIFATGYWNHPAYVLPPEINLIAVAHYLEALDWQREVVRIHTIFGGRNPHPNYVVGGVPWPIDLNSDNALNTSRLTEVGRQLDMAIEFVNNVYYADAILLAAAYRDWRYGGGLKNYISYGDMPPNDIDDVASYRFPRGAVLDFNLNEVHPVDMVDPKQIQEFVDHSWYTYDGKEKPGYGKHPFEGETNLHFTGPKPPFEYLNVEGKYSWVKAPRWEEKPMEVGPLARMIVGYAAKNEVIRGTVDEALARVNETIKALGGTDTVDIHWMHSAIGRTLARALDAKIALQYAKEDFDRLLANIKAGDWSTFNGKKWDPSTWPKEAKGVGYTEAPRGALGHWVIIKDGKVERFQAVVPTTWNASPRDALENVGAYEASLVGTPIHKADEPVEILRIIHSFDPCMACAVHLTDLTTNQTLEFFLDM</sequence>
<comment type="similarity">
    <text evidence="3 9">Belongs to the [NiFe]/[NiFeSe] hydrogenase large subunit family.</text>
</comment>
<evidence type="ECO:0000256" key="9">
    <source>
        <dbReference type="RuleBase" id="RU003896"/>
    </source>
</evidence>
<keyword evidence="6 8" id="KW-0479">Metal-binding</keyword>
<keyword evidence="7 9" id="KW-0560">Oxidoreductase</keyword>
<proteinExistence type="inferred from homology"/>
<comment type="subunit">
    <text evidence="4">Heterodimer of a large and a small subunit.</text>
</comment>
<dbReference type="InterPro" id="IPR050867">
    <property type="entry name" value="NiFe/NiFeSe_hydrgnase_LSU"/>
</dbReference>
<dbReference type="Proteomes" id="UP000267019">
    <property type="component" value="Unassembled WGS sequence"/>
</dbReference>
<feature type="binding site" evidence="8">
    <location>
        <position position="62"/>
    </location>
    <ligand>
        <name>Mg(2+)</name>
        <dbReference type="ChEBI" id="CHEBI:18420"/>
    </ligand>
</feature>
<dbReference type="PANTHER" id="PTHR42958:SF2">
    <property type="entry name" value="UPTAKE HYDROGENASE LARGE SUBUNIT"/>
    <property type="match status" value="1"/>
</dbReference>
<organism evidence="10 11">
    <name type="scientific">Brockia lithotrophica</name>
    <dbReference type="NCBI Taxonomy" id="933949"/>
    <lineage>
        <taxon>Bacteria</taxon>
        <taxon>Bacillati</taxon>
        <taxon>Bacillota</taxon>
        <taxon>Bacilli</taxon>
        <taxon>Bacillales</taxon>
        <taxon>Bacillales Family X. Incertae Sedis</taxon>
        <taxon>Brockia</taxon>
    </lineage>
</organism>
<evidence type="ECO:0000256" key="6">
    <source>
        <dbReference type="ARBA" id="ARBA00022723"/>
    </source>
</evidence>
<dbReference type="EMBL" id="RBIJ01000001">
    <property type="protein sequence ID" value="RKQ88524.1"/>
    <property type="molecule type" value="Genomic_DNA"/>
</dbReference>
<dbReference type="RefSeq" id="WP_121443457.1">
    <property type="nucleotide sequence ID" value="NZ_RBIJ01000001.1"/>
</dbReference>
<dbReference type="FunFam" id="1.10.645.10:FF:000002">
    <property type="entry name" value="Hydrogenase 2 large subunit"/>
    <property type="match status" value="1"/>
</dbReference>
<dbReference type="GO" id="GO:0016151">
    <property type="term" value="F:nickel cation binding"/>
    <property type="evidence" value="ECO:0007669"/>
    <property type="project" value="InterPro"/>
</dbReference>
<accession>A0A660L5P1</accession>
<dbReference type="PANTHER" id="PTHR42958">
    <property type="entry name" value="HYDROGENASE-2 LARGE CHAIN"/>
    <property type="match status" value="1"/>
</dbReference>
<dbReference type="GO" id="GO:0008901">
    <property type="term" value="F:ferredoxin hydrogenase activity"/>
    <property type="evidence" value="ECO:0007669"/>
    <property type="project" value="InterPro"/>
</dbReference>
<feature type="binding site" evidence="8">
    <location>
        <position position="43"/>
    </location>
    <ligand>
        <name>Mg(2+)</name>
        <dbReference type="ChEBI" id="CHEBI:18420"/>
    </ligand>
</feature>
<dbReference type="PROSITE" id="PS00507">
    <property type="entry name" value="NI_HGENASE_L_1"/>
    <property type="match status" value="1"/>
</dbReference>
<reference evidence="10 11" key="1">
    <citation type="submission" date="2018-10" db="EMBL/GenBank/DDBJ databases">
        <title>Genomic Encyclopedia of Type Strains, Phase IV (KMG-IV): sequencing the most valuable type-strain genomes for metagenomic binning, comparative biology and taxonomic classification.</title>
        <authorList>
            <person name="Goeker M."/>
        </authorList>
    </citation>
    <scope>NUCLEOTIDE SEQUENCE [LARGE SCALE GENOMIC DNA]</scope>
    <source>
        <strain evidence="10 11">DSM 22653</strain>
    </source>
</reference>
<dbReference type="Gene3D" id="1.10.645.10">
    <property type="entry name" value="Cytochrome-c3 Hydrogenase, chain B"/>
    <property type="match status" value="1"/>
</dbReference>